<dbReference type="Proteomes" id="UP000053660">
    <property type="component" value="Unassembled WGS sequence"/>
</dbReference>
<sequence>MVKLIPEYLKDLQAFDEETWKKFEEQFPEQMKFWKENKDKLEKFGEALKNMKQEDLEKLKKFGEEMEKMKPEDKEKLIEAMKSKNPEDLPKEAFEKFTNFGLDKLLPPAAL</sequence>
<accession>A0A0B1SV54</accession>
<organism evidence="1 2">
    <name type="scientific">Oesophagostomum dentatum</name>
    <name type="common">Nodular worm</name>
    <dbReference type="NCBI Taxonomy" id="61180"/>
    <lineage>
        <taxon>Eukaryota</taxon>
        <taxon>Metazoa</taxon>
        <taxon>Ecdysozoa</taxon>
        <taxon>Nematoda</taxon>
        <taxon>Chromadorea</taxon>
        <taxon>Rhabditida</taxon>
        <taxon>Rhabditina</taxon>
        <taxon>Rhabditomorpha</taxon>
        <taxon>Strongyloidea</taxon>
        <taxon>Strongylidae</taxon>
        <taxon>Oesophagostomum</taxon>
    </lineage>
</organism>
<evidence type="ECO:0000313" key="2">
    <source>
        <dbReference type="Proteomes" id="UP000053660"/>
    </source>
</evidence>
<gene>
    <name evidence="1" type="ORF">OESDEN_11041</name>
</gene>
<keyword evidence="2" id="KW-1185">Reference proteome</keyword>
<name>A0A0B1SV54_OESDE</name>
<dbReference type="EMBL" id="KN554658">
    <property type="protein sequence ID" value="KHJ89143.1"/>
    <property type="molecule type" value="Genomic_DNA"/>
</dbReference>
<proteinExistence type="predicted"/>
<protein>
    <submittedName>
        <fullName evidence="1">Uncharacterized protein</fullName>
    </submittedName>
</protein>
<dbReference type="AlphaFoldDB" id="A0A0B1SV54"/>
<reference evidence="1 2" key="1">
    <citation type="submission" date="2014-03" db="EMBL/GenBank/DDBJ databases">
        <title>Draft genome of the hookworm Oesophagostomum dentatum.</title>
        <authorList>
            <person name="Mitreva M."/>
        </authorList>
    </citation>
    <scope>NUCLEOTIDE SEQUENCE [LARGE SCALE GENOMIC DNA]</scope>
    <source>
        <strain evidence="1 2">OD-Hann</strain>
    </source>
</reference>
<evidence type="ECO:0000313" key="1">
    <source>
        <dbReference type="EMBL" id="KHJ89143.1"/>
    </source>
</evidence>